<comment type="caution">
    <text evidence="3">The sequence shown here is derived from an EMBL/GenBank/DDBJ whole genome shotgun (WGS) entry which is preliminary data.</text>
</comment>
<dbReference type="AlphaFoldDB" id="A0A553V0F3"/>
<accession>A0A553V0F3</accession>
<dbReference type="GO" id="GO:0016491">
    <property type="term" value="F:oxidoreductase activity"/>
    <property type="evidence" value="ECO:0007669"/>
    <property type="project" value="UniProtKB-KW"/>
</dbReference>
<keyword evidence="1" id="KW-0285">Flavoprotein</keyword>
<sequence length="318" mass="35016">MTTIYDVLVVGAGPSGIATAVECQLNGIHKVLLCEKEEQCCGMLRKYYKAHKRVDKDYRKQVVDIRGHIPFVDTDKEGALAVFEKALEEHQTEVRYKCGIESVQKKGDLFEVVTGNNEILQARAVVIAIGKMGQPNRPSYPIPVGVMRQVVYTINDCKEREELLVVGGGNSAVEYAIALANTNHTTLNYRQKTFSRVNAENLSALEEAFAHNLKQKLGVDIEGLEALEGRIQVNFNDGSHGVYDRILFAIGGSTPLEFLRKCQVSLNASNLPIVDDKHQSNIEHLYIVGDIVYKSGASIGIGLNAGFDVAQVLKEQLA</sequence>
<evidence type="ECO:0000313" key="4">
    <source>
        <dbReference type="Proteomes" id="UP000319322"/>
    </source>
</evidence>
<reference evidence="3 4" key="3">
    <citation type="submission" date="2019-07" db="EMBL/GenBank/DDBJ databases">
        <authorList>
            <person name="Papic B."/>
        </authorList>
    </citation>
    <scope>NUCLEOTIDE SEQUENCE [LARGE SCALE GENOMIC DNA]</scope>
    <source>
        <strain evidence="3 4">L8b</strain>
    </source>
</reference>
<reference evidence="4" key="2">
    <citation type="submission" date="2019-07" db="EMBL/GenBank/DDBJ databases">
        <title>Helicobacter labacensis sp. nov., Helicobacter mehlei sp. nov. and Helicobacter vulpis sp. nov., isolated from gastric mucosa of red fox (Vulpis vulpis).</title>
        <authorList>
            <person name="Papic B."/>
        </authorList>
    </citation>
    <scope>NUCLEOTIDE SEQUENCE [LARGE SCALE GENOMIC DNA]</scope>
    <source>
        <strain evidence="4">L8b</strain>
    </source>
</reference>
<dbReference type="SUPFAM" id="SSF51905">
    <property type="entry name" value="FAD/NAD(P)-binding domain"/>
    <property type="match status" value="1"/>
</dbReference>
<name>A0A553V0F3_9HELI</name>
<reference evidence="3 4" key="1">
    <citation type="submission" date="2019-07" db="EMBL/GenBank/DDBJ databases">
        <title>Helicobacter labacensis sp. nov., Helicobacter mehlei sp. nov. and Helicobacter vulpis sp. nov., isolated from gastric mucosa of red fox (Vulpis vulpis).</title>
        <authorList>
            <person name="Kusar D."/>
            <person name="Gruntar I."/>
            <person name="Pate M."/>
            <person name="Zajc U."/>
            <person name="Ocepek M."/>
        </authorList>
    </citation>
    <scope>NUCLEOTIDE SEQUENCE [LARGE SCALE GENOMIC DNA]</scope>
    <source>
        <strain evidence="3 4">L8b</strain>
    </source>
</reference>
<evidence type="ECO:0000256" key="2">
    <source>
        <dbReference type="ARBA" id="ARBA00023002"/>
    </source>
</evidence>
<protein>
    <submittedName>
        <fullName evidence="3">FAD-binding protein</fullName>
    </submittedName>
</protein>
<evidence type="ECO:0000313" key="3">
    <source>
        <dbReference type="EMBL" id="TSA85954.1"/>
    </source>
</evidence>
<organism evidence="3 4">
    <name type="scientific">Helicobacter mehlei</name>
    <dbReference type="NCBI Taxonomy" id="2316080"/>
    <lineage>
        <taxon>Bacteria</taxon>
        <taxon>Pseudomonadati</taxon>
        <taxon>Campylobacterota</taxon>
        <taxon>Epsilonproteobacteria</taxon>
        <taxon>Campylobacterales</taxon>
        <taxon>Helicobacteraceae</taxon>
        <taxon>Helicobacter</taxon>
    </lineage>
</organism>
<keyword evidence="2" id="KW-0560">Oxidoreductase</keyword>
<dbReference type="PRINTS" id="PR00368">
    <property type="entry name" value="FADPNR"/>
</dbReference>
<dbReference type="InterPro" id="IPR050097">
    <property type="entry name" value="Ferredoxin-NADP_redctase_2"/>
</dbReference>
<evidence type="ECO:0000256" key="1">
    <source>
        <dbReference type="ARBA" id="ARBA00022630"/>
    </source>
</evidence>
<dbReference type="PRINTS" id="PR00469">
    <property type="entry name" value="PNDRDTASEII"/>
</dbReference>
<dbReference type="Proteomes" id="UP000319322">
    <property type="component" value="Unassembled WGS sequence"/>
</dbReference>
<keyword evidence="4" id="KW-1185">Reference proteome</keyword>
<dbReference type="InterPro" id="IPR036188">
    <property type="entry name" value="FAD/NAD-bd_sf"/>
</dbReference>
<dbReference type="EMBL" id="VKGC01000004">
    <property type="protein sequence ID" value="TSA85954.1"/>
    <property type="molecule type" value="Genomic_DNA"/>
</dbReference>
<gene>
    <name evidence="3" type="ORF">FNE76_02390</name>
</gene>
<dbReference type="RefSeq" id="WP_143928359.1">
    <property type="nucleotide sequence ID" value="NZ_VKGC01000004.1"/>
</dbReference>
<dbReference type="Pfam" id="PF13738">
    <property type="entry name" value="Pyr_redox_3"/>
    <property type="match status" value="1"/>
</dbReference>
<proteinExistence type="predicted"/>
<dbReference type="PANTHER" id="PTHR48105">
    <property type="entry name" value="THIOREDOXIN REDUCTASE 1-RELATED-RELATED"/>
    <property type="match status" value="1"/>
</dbReference>
<dbReference type="Gene3D" id="3.50.50.60">
    <property type="entry name" value="FAD/NAD(P)-binding domain"/>
    <property type="match status" value="2"/>
</dbReference>